<gene>
    <name evidence="3" type="ORF">TRAPUB_12861</name>
</gene>
<feature type="region of interest" description="Disordered" evidence="1">
    <location>
        <begin position="349"/>
        <end position="612"/>
    </location>
</feature>
<evidence type="ECO:0000313" key="4">
    <source>
        <dbReference type="Proteomes" id="UP000184267"/>
    </source>
</evidence>
<protein>
    <submittedName>
        <fullName evidence="3">Uncharacterized protein</fullName>
    </submittedName>
</protein>
<dbReference type="EMBL" id="MNAD01000764">
    <property type="protein sequence ID" value="OJT10613.1"/>
    <property type="molecule type" value="Genomic_DNA"/>
</dbReference>
<feature type="compositionally biased region" description="Basic and acidic residues" evidence="1">
    <location>
        <begin position="292"/>
        <end position="305"/>
    </location>
</feature>
<organism evidence="3 4">
    <name type="scientific">Trametes pubescens</name>
    <name type="common">White-rot fungus</name>
    <dbReference type="NCBI Taxonomy" id="154538"/>
    <lineage>
        <taxon>Eukaryota</taxon>
        <taxon>Fungi</taxon>
        <taxon>Dikarya</taxon>
        <taxon>Basidiomycota</taxon>
        <taxon>Agaricomycotina</taxon>
        <taxon>Agaricomycetes</taxon>
        <taxon>Polyporales</taxon>
        <taxon>Polyporaceae</taxon>
        <taxon>Trametes</taxon>
    </lineage>
</organism>
<dbReference type="Proteomes" id="UP000184267">
    <property type="component" value="Unassembled WGS sequence"/>
</dbReference>
<keyword evidence="4" id="KW-1185">Reference proteome</keyword>
<feature type="region of interest" description="Disordered" evidence="1">
    <location>
        <begin position="1"/>
        <end position="51"/>
    </location>
</feature>
<dbReference type="AlphaFoldDB" id="A0A1M2VSN6"/>
<feature type="transmembrane region" description="Helical" evidence="2">
    <location>
        <begin position="57"/>
        <end position="80"/>
    </location>
</feature>
<feature type="compositionally biased region" description="Low complexity" evidence="1">
    <location>
        <begin position="455"/>
        <end position="473"/>
    </location>
</feature>
<evidence type="ECO:0000256" key="2">
    <source>
        <dbReference type="SAM" id="Phobius"/>
    </source>
</evidence>
<sequence>MLADVITDTATASPTSTTTSTSDTFIHITALPPANSSTSNTRARNSSQRGPSKPFNVAYLAPLFAILGGVAGALCTWFLYRFVPKCGVSRQRETLLEPGPCYTPPSRFRQAGTPAPALIEEEDPTRPSQASARPLLDVDAIEEKKKGSWLSRAFSTRSRAAPKLIERPSDSAEAGDEAEDDPFLARSLAAGTPAAPAACLGRQGTARTTFSQRLTSPDPYGALGDEEELAPYDTLRHKSIRRGILERLRMGTMRRPPAPAEYERGETEDDSVAEDIDMSPSVRLTGKRRGHKRDDSDMKVADMRSRTTSTEDSVCRRPTLSRNRSELVVSPPGFRLVLEDPISGALMSAPTSCNATPTKEEGSAWGLSFPWQPSPTKPRAGDDKFTALPVRRSQADKQSSSYASPSPSSRALSAISALDDDNTADAHDARPVPPLSRIDSSILPASPPMVRSPPLDSQLFFGSFGSSPSLDLHLPPPVPPKHDEPSRGTPPGEKRAKLRTQRSPPALPFPSTASTSPFRGRLKKTPTKRAAPVAAVLRNESADSVDGPTAAAGRGTPAQRHEARGSALNKVSEILSRGWGERRQVGGGDEARSPFLGSPAHSTEPLSGGRSLEKLELDEEAMNGMGIEQRLGALMGA</sequence>
<feature type="compositionally biased region" description="Low complexity" evidence="1">
    <location>
        <begin position="34"/>
        <end position="47"/>
    </location>
</feature>
<accession>A0A1M2VSN6</accession>
<keyword evidence="2" id="KW-0812">Transmembrane</keyword>
<name>A0A1M2VSN6_TRAPU</name>
<proteinExistence type="predicted"/>
<feature type="compositionally biased region" description="Acidic residues" evidence="1">
    <location>
        <begin position="266"/>
        <end position="277"/>
    </location>
</feature>
<feature type="region of interest" description="Disordered" evidence="1">
    <location>
        <begin position="161"/>
        <end position="180"/>
    </location>
</feature>
<keyword evidence="2" id="KW-1133">Transmembrane helix</keyword>
<keyword evidence="2" id="KW-0472">Membrane</keyword>
<comment type="caution">
    <text evidence="3">The sequence shown here is derived from an EMBL/GenBank/DDBJ whole genome shotgun (WGS) entry which is preliminary data.</text>
</comment>
<feature type="compositionally biased region" description="Polar residues" evidence="1">
    <location>
        <begin position="205"/>
        <end position="215"/>
    </location>
</feature>
<dbReference type="OMA" id="GMGIEQR"/>
<feature type="region of interest" description="Disordered" evidence="1">
    <location>
        <begin position="255"/>
        <end position="318"/>
    </location>
</feature>
<feature type="compositionally biased region" description="Basic and acidic residues" evidence="1">
    <location>
        <begin position="579"/>
        <end position="592"/>
    </location>
</feature>
<feature type="compositionally biased region" description="Low complexity" evidence="1">
    <location>
        <begin position="547"/>
        <end position="558"/>
    </location>
</feature>
<feature type="compositionally biased region" description="Low complexity" evidence="1">
    <location>
        <begin position="7"/>
        <end position="24"/>
    </location>
</feature>
<reference evidence="3 4" key="1">
    <citation type="submission" date="2016-10" db="EMBL/GenBank/DDBJ databases">
        <title>Genome sequence of the basidiomycete white-rot fungus Trametes pubescens.</title>
        <authorList>
            <person name="Makela M.R."/>
            <person name="Granchi Z."/>
            <person name="Peng M."/>
            <person name="De Vries R.P."/>
            <person name="Grigoriev I."/>
            <person name="Riley R."/>
            <person name="Hilden K."/>
        </authorList>
    </citation>
    <scope>NUCLEOTIDE SEQUENCE [LARGE SCALE GENOMIC DNA]</scope>
    <source>
        <strain evidence="3 4">FBCC735</strain>
    </source>
</reference>
<feature type="compositionally biased region" description="Low complexity" evidence="1">
    <location>
        <begin position="399"/>
        <end position="417"/>
    </location>
</feature>
<evidence type="ECO:0000256" key="1">
    <source>
        <dbReference type="SAM" id="MobiDB-lite"/>
    </source>
</evidence>
<dbReference type="OrthoDB" id="3269515at2759"/>
<evidence type="ECO:0000313" key="3">
    <source>
        <dbReference type="EMBL" id="OJT10613.1"/>
    </source>
</evidence>
<feature type="region of interest" description="Disordered" evidence="1">
    <location>
        <begin position="195"/>
        <end position="227"/>
    </location>
</feature>